<sequence length="75" mass="8322">MSEKIILNVDQRDNAMLALRAATYLLEHPEKADAVLDYGDGHAAMWARRGKRSIIVYEQHSASNSPLNPMEAGRG</sequence>
<protein>
    <submittedName>
        <fullName evidence="1">Uncharacterized protein</fullName>
    </submittedName>
</protein>
<evidence type="ECO:0000313" key="2">
    <source>
        <dbReference type="Proteomes" id="UP001597203"/>
    </source>
</evidence>
<dbReference type="Proteomes" id="UP001597203">
    <property type="component" value="Unassembled WGS sequence"/>
</dbReference>
<accession>A0ABW3NZ23</accession>
<name>A0ABW3NZ23_9SPHN</name>
<dbReference type="RefSeq" id="WP_380909452.1">
    <property type="nucleotide sequence ID" value="NZ_JBHTLS010000086.1"/>
</dbReference>
<proteinExistence type="predicted"/>
<evidence type="ECO:0000313" key="1">
    <source>
        <dbReference type="EMBL" id="MFD1104254.1"/>
    </source>
</evidence>
<keyword evidence="2" id="KW-1185">Reference proteome</keyword>
<organism evidence="1 2">
    <name type="scientific">Sphingobium olei</name>
    <dbReference type="NCBI Taxonomy" id="420955"/>
    <lineage>
        <taxon>Bacteria</taxon>
        <taxon>Pseudomonadati</taxon>
        <taxon>Pseudomonadota</taxon>
        <taxon>Alphaproteobacteria</taxon>
        <taxon>Sphingomonadales</taxon>
        <taxon>Sphingomonadaceae</taxon>
        <taxon>Sphingobium</taxon>
    </lineage>
</organism>
<gene>
    <name evidence="1" type="ORF">ACFQ24_05070</name>
</gene>
<dbReference type="EMBL" id="JBHTLS010000086">
    <property type="protein sequence ID" value="MFD1104254.1"/>
    <property type="molecule type" value="Genomic_DNA"/>
</dbReference>
<comment type="caution">
    <text evidence="1">The sequence shown here is derived from an EMBL/GenBank/DDBJ whole genome shotgun (WGS) entry which is preliminary data.</text>
</comment>
<reference evidence="2" key="1">
    <citation type="journal article" date="2019" name="Int. J. Syst. Evol. Microbiol.">
        <title>The Global Catalogue of Microorganisms (GCM) 10K type strain sequencing project: providing services to taxonomists for standard genome sequencing and annotation.</title>
        <authorList>
            <consortium name="The Broad Institute Genomics Platform"/>
            <consortium name="The Broad Institute Genome Sequencing Center for Infectious Disease"/>
            <person name="Wu L."/>
            <person name="Ma J."/>
        </authorList>
    </citation>
    <scope>NUCLEOTIDE SEQUENCE [LARGE SCALE GENOMIC DNA]</scope>
    <source>
        <strain evidence="2">CCUG 54329</strain>
    </source>
</reference>